<name>A0A392PHG2_9FABA</name>
<evidence type="ECO:0000313" key="4">
    <source>
        <dbReference type="EMBL" id="MCI10920.1"/>
    </source>
</evidence>
<organism evidence="4 5">
    <name type="scientific">Trifolium medium</name>
    <dbReference type="NCBI Taxonomy" id="97028"/>
    <lineage>
        <taxon>Eukaryota</taxon>
        <taxon>Viridiplantae</taxon>
        <taxon>Streptophyta</taxon>
        <taxon>Embryophyta</taxon>
        <taxon>Tracheophyta</taxon>
        <taxon>Spermatophyta</taxon>
        <taxon>Magnoliopsida</taxon>
        <taxon>eudicotyledons</taxon>
        <taxon>Gunneridae</taxon>
        <taxon>Pentapetalae</taxon>
        <taxon>rosids</taxon>
        <taxon>fabids</taxon>
        <taxon>Fabales</taxon>
        <taxon>Fabaceae</taxon>
        <taxon>Papilionoideae</taxon>
        <taxon>50 kb inversion clade</taxon>
        <taxon>NPAAA clade</taxon>
        <taxon>Hologalegina</taxon>
        <taxon>IRL clade</taxon>
        <taxon>Trifolieae</taxon>
        <taxon>Trifolium</taxon>
    </lineage>
</organism>
<evidence type="ECO:0000313" key="5">
    <source>
        <dbReference type="Proteomes" id="UP000265520"/>
    </source>
</evidence>
<dbReference type="PANTHER" id="PTHR47985:SF3">
    <property type="entry name" value="SERINE_THREONINE-PROTEIN KINASE PBL21-RELATED"/>
    <property type="match status" value="1"/>
</dbReference>
<evidence type="ECO:0000256" key="2">
    <source>
        <dbReference type="ARBA" id="ARBA00022527"/>
    </source>
</evidence>
<comment type="subcellular location">
    <subcellularLocation>
        <location evidence="1">Membrane</location>
    </subcellularLocation>
</comment>
<evidence type="ECO:0000256" key="1">
    <source>
        <dbReference type="ARBA" id="ARBA00004370"/>
    </source>
</evidence>
<reference evidence="4 5" key="1">
    <citation type="journal article" date="2018" name="Front. Plant Sci.">
        <title>Red Clover (Trifolium pratense) and Zigzag Clover (T. medium) - A Picture of Genomic Similarities and Differences.</title>
        <authorList>
            <person name="Dluhosova J."/>
            <person name="Istvanek J."/>
            <person name="Nedelnik J."/>
            <person name="Repkova J."/>
        </authorList>
    </citation>
    <scope>NUCLEOTIDE SEQUENCE [LARGE SCALE GENOMIC DNA]</scope>
    <source>
        <strain evidence="5">cv. 10/8</strain>
        <tissue evidence="4">Leaf</tissue>
    </source>
</reference>
<dbReference type="EMBL" id="LXQA010078161">
    <property type="protein sequence ID" value="MCI10920.1"/>
    <property type="molecule type" value="Genomic_DNA"/>
</dbReference>
<protein>
    <submittedName>
        <fullName evidence="4">Serine/threonine-protein kinase PBS1-like</fullName>
    </submittedName>
</protein>
<dbReference type="GO" id="GO:0016020">
    <property type="term" value="C:membrane"/>
    <property type="evidence" value="ECO:0007669"/>
    <property type="project" value="UniProtKB-SubCell"/>
</dbReference>
<sequence length="51" mass="5655">MADPLLQGRFPVRCLHQAIAITAMCLQEQPKFRPLIGDIVVALEYLASQST</sequence>
<feature type="non-terminal residue" evidence="4">
    <location>
        <position position="51"/>
    </location>
</feature>
<keyword evidence="5" id="KW-1185">Reference proteome</keyword>
<keyword evidence="4" id="KW-0418">Kinase</keyword>
<comment type="caution">
    <text evidence="4">The sequence shown here is derived from an EMBL/GenBank/DDBJ whole genome shotgun (WGS) entry which is preliminary data.</text>
</comment>
<proteinExistence type="predicted"/>
<keyword evidence="4" id="KW-0808">Transferase</keyword>
<keyword evidence="3" id="KW-0472">Membrane</keyword>
<dbReference type="PANTHER" id="PTHR47985">
    <property type="entry name" value="OS07G0668900 PROTEIN"/>
    <property type="match status" value="1"/>
</dbReference>
<evidence type="ECO:0000256" key="3">
    <source>
        <dbReference type="ARBA" id="ARBA00023136"/>
    </source>
</evidence>
<dbReference type="AlphaFoldDB" id="A0A392PHG2"/>
<accession>A0A392PHG2</accession>
<dbReference type="GO" id="GO:0004674">
    <property type="term" value="F:protein serine/threonine kinase activity"/>
    <property type="evidence" value="ECO:0007669"/>
    <property type="project" value="UniProtKB-KW"/>
</dbReference>
<dbReference type="Proteomes" id="UP000265520">
    <property type="component" value="Unassembled WGS sequence"/>
</dbReference>
<keyword evidence="2" id="KW-0723">Serine/threonine-protein kinase</keyword>